<evidence type="ECO:0000256" key="2">
    <source>
        <dbReference type="ARBA" id="ARBA00004236"/>
    </source>
</evidence>
<dbReference type="PANTHER" id="PTHR31269">
    <property type="entry name" value="S-TYPE ANION CHANNEL SLAH3"/>
    <property type="match status" value="1"/>
</dbReference>
<dbReference type="PANTHER" id="PTHR31269:SF2">
    <property type="entry name" value="S-TYPE ANION CHANNEL SLAH3"/>
    <property type="match status" value="1"/>
</dbReference>
<dbReference type="GO" id="GO:0006873">
    <property type="term" value="P:intracellular monoatomic ion homeostasis"/>
    <property type="evidence" value="ECO:0007669"/>
    <property type="project" value="InterPro"/>
</dbReference>
<dbReference type="Proteomes" id="UP001189624">
    <property type="component" value="Chromosome 10"/>
</dbReference>
<evidence type="ECO:0000313" key="12">
    <source>
        <dbReference type="EMBL" id="CAJ1976992.1"/>
    </source>
</evidence>
<feature type="transmembrane region" description="Helical" evidence="11">
    <location>
        <begin position="419"/>
        <end position="439"/>
    </location>
</feature>
<dbReference type="InterPro" id="IPR030183">
    <property type="entry name" value="SLAC/SLAH"/>
</dbReference>
<dbReference type="Gramene" id="rna-AYBTSS11_LOCUS29137">
    <property type="protein sequence ID" value="CAJ1976992.1"/>
    <property type="gene ID" value="gene-AYBTSS11_LOCUS29137"/>
</dbReference>
<evidence type="ECO:0000256" key="4">
    <source>
        <dbReference type="ARBA" id="ARBA00022448"/>
    </source>
</evidence>
<reference evidence="12" key="1">
    <citation type="submission" date="2023-10" db="EMBL/GenBank/DDBJ databases">
        <authorList>
            <person name="Domelevo Entfellner J.-B."/>
        </authorList>
    </citation>
    <scope>NUCLEOTIDE SEQUENCE</scope>
</reference>
<feature type="transmembrane region" description="Helical" evidence="11">
    <location>
        <begin position="395"/>
        <end position="413"/>
    </location>
</feature>
<dbReference type="AlphaFoldDB" id="A0AA86W234"/>
<dbReference type="EMBL" id="OY731407">
    <property type="protein sequence ID" value="CAJ1976992.1"/>
    <property type="molecule type" value="Genomic_DNA"/>
</dbReference>
<sequence>MRSFEMLYHPILIHTLFNLLSTMVNYTFRPSMENNLNRVTEGHGLPKVPSLVQHISSNDVANFDTVHLKSLSSSFKVRLVTITEGDEHEHSARYHQNKHSVFINMPISCEDVQLHNTIRVLYSGQTDSSNAAPIFSSQSTTTDSKPPLPSQSMPNGSVHPEAASTVNLTNRESIKTLNDKRTNLFKTWSSKLEVKLSILRGRVHTQSVEEDASLSNTNKPLPVDLFFKTLKGPQKSSEELVLPQDKQWPFLLRFPISSFGICLGVSSQAILWKALATSPSTEFLHINPKINFILWLISVALVATIFTIYLFKIILYFEAVRREYHHAVRVNFFFAPWVALLFLGLGVPSSFAKELPHAVWYILMIPLFCLMLKIYGQWMFGGKRMISKVANPSNMLAIVGNFVGALLGASMGLKEGPIFFFAIGLAHYLVIFVTLSQMLPTNKTIPKDLHPVFFLLVAPPSVAAMALAKIQGSFQYESRIFYFTSMFLYLSLAVRVNLFRGFKFSISWWAYTFPMTAAAIATITYTNEVTNVVTQSLCIILSLISTFTLTAVLVSTIVHAFVIQDLFPNDLAIATSERKRKTQKKCFPLGLGSRGHSKKTENYLKFVNSDKNDLV</sequence>
<feature type="transmembrane region" description="Helical" evidence="11">
    <location>
        <begin position="250"/>
        <end position="272"/>
    </location>
</feature>
<evidence type="ECO:0000256" key="8">
    <source>
        <dbReference type="ARBA" id="ARBA00023065"/>
    </source>
</evidence>
<evidence type="ECO:0000256" key="3">
    <source>
        <dbReference type="ARBA" id="ARBA00007808"/>
    </source>
</evidence>
<dbReference type="GO" id="GO:0008308">
    <property type="term" value="F:voltage-gated monoatomic anion channel activity"/>
    <property type="evidence" value="ECO:0007669"/>
    <property type="project" value="InterPro"/>
</dbReference>
<dbReference type="InterPro" id="IPR038665">
    <property type="entry name" value="Voltage-dep_anion_channel_sf"/>
</dbReference>
<name>A0AA86W234_9FABA</name>
<dbReference type="GO" id="GO:0005886">
    <property type="term" value="C:plasma membrane"/>
    <property type="evidence" value="ECO:0007669"/>
    <property type="project" value="UniProtKB-SubCell"/>
</dbReference>
<feature type="transmembrane region" description="Helical" evidence="11">
    <location>
        <begin position="480"/>
        <end position="496"/>
    </location>
</feature>
<feature type="transmembrane region" description="Helical" evidence="11">
    <location>
        <begin position="292"/>
        <end position="311"/>
    </location>
</feature>
<evidence type="ECO:0000256" key="6">
    <source>
        <dbReference type="ARBA" id="ARBA00022692"/>
    </source>
</evidence>
<feature type="region of interest" description="Disordered" evidence="10">
    <location>
        <begin position="131"/>
        <end position="170"/>
    </location>
</feature>
<evidence type="ECO:0008006" key="14">
    <source>
        <dbReference type="Google" id="ProtNLM"/>
    </source>
</evidence>
<feature type="transmembrane region" description="Helical" evidence="11">
    <location>
        <begin position="508"/>
        <end position="527"/>
    </location>
</feature>
<protein>
    <recommendedName>
        <fullName evidence="14">S-type anion channel</fullName>
    </recommendedName>
</protein>
<feature type="transmembrane region" description="Helical" evidence="11">
    <location>
        <begin position="539"/>
        <end position="563"/>
    </location>
</feature>
<gene>
    <name evidence="12" type="ORF">AYBTSS11_LOCUS29137</name>
</gene>
<keyword evidence="4" id="KW-0813">Transport</keyword>
<dbReference type="Pfam" id="PF03595">
    <property type="entry name" value="SLAC1"/>
    <property type="match status" value="1"/>
</dbReference>
<evidence type="ECO:0000256" key="5">
    <source>
        <dbReference type="ARBA" id="ARBA00022475"/>
    </source>
</evidence>
<evidence type="ECO:0000313" key="13">
    <source>
        <dbReference type="Proteomes" id="UP001189624"/>
    </source>
</evidence>
<proteinExistence type="inferred from homology"/>
<feature type="transmembrane region" description="Helical" evidence="11">
    <location>
        <begin position="451"/>
        <end position="468"/>
    </location>
</feature>
<evidence type="ECO:0000256" key="10">
    <source>
        <dbReference type="SAM" id="MobiDB-lite"/>
    </source>
</evidence>
<evidence type="ECO:0000256" key="7">
    <source>
        <dbReference type="ARBA" id="ARBA00022989"/>
    </source>
</evidence>
<dbReference type="GO" id="GO:0012505">
    <property type="term" value="C:endomembrane system"/>
    <property type="evidence" value="ECO:0007669"/>
    <property type="project" value="UniProtKB-SubCell"/>
</dbReference>
<feature type="compositionally biased region" description="Polar residues" evidence="10">
    <location>
        <begin position="131"/>
        <end position="155"/>
    </location>
</feature>
<keyword evidence="8" id="KW-0406">Ion transport</keyword>
<feature type="transmembrane region" description="Helical" evidence="11">
    <location>
        <begin position="6"/>
        <end position="28"/>
    </location>
</feature>
<keyword evidence="6 11" id="KW-0812">Transmembrane</keyword>
<comment type="similarity">
    <text evidence="3">Belongs to the SLAC1 S-type anion channel family.</text>
</comment>
<dbReference type="Gene3D" id="1.50.10.150">
    <property type="entry name" value="Voltage-dependent anion channel"/>
    <property type="match status" value="1"/>
</dbReference>
<organism evidence="12 13">
    <name type="scientific">Sphenostylis stenocarpa</name>
    <dbReference type="NCBI Taxonomy" id="92480"/>
    <lineage>
        <taxon>Eukaryota</taxon>
        <taxon>Viridiplantae</taxon>
        <taxon>Streptophyta</taxon>
        <taxon>Embryophyta</taxon>
        <taxon>Tracheophyta</taxon>
        <taxon>Spermatophyta</taxon>
        <taxon>Magnoliopsida</taxon>
        <taxon>eudicotyledons</taxon>
        <taxon>Gunneridae</taxon>
        <taxon>Pentapetalae</taxon>
        <taxon>rosids</taxon>
        <taxon>fabids</taxon>
        <taxon>Fabales</taxon>
        <taxon>Fabaceae</taxon>
        <taxon>Papilionoideae</taxon>
        <taxon>50 kb inversion clade</taxon>
        <taxon>NPAAA clade</taxon>
        <taxon>indigoferoid/millettioid clade</taxon>
        <taxon>Phaseoleae</taxon>
        <taxon>Sphenostylis</taxon>
    </lineage>
</organism>
<feature type="transmembrane region" description="Helical" evidence="11">
    <location>
        <begin position="358"/>
        <end position="375"/>
    </location>
</feature>
<keyword evidence="7 11" id="KW-1133">Transmembrane helix</keyword>
<keyword evidence="13" id="KW-1185">Reference proteome</keyword>
<keyword evidence="5" id="KW-1003">Cell membrane</keyword>
<dbReference type="CDD" id="cd09323">
    <property type="entry name" value="TDT_SLAC1_like"/>
    <property type="match status" value="1"/>
</dbReference>
<feature type="transmembrane region" description="Helical" evidence="11">
    <location>
        <begin position="332"/>
        <end position="352"/>
    </location>
</feature>
<evidence type="ECO:0000256" key="11">
    <source>
        <dbReference type="SAM" id="Phobius"/>
    </source>
</evidence>
<keyword evidence="9 11" id="KW-0472">Membrane</keyword>
<evidence type="ECO:0000256" key="1">
    <source>
        <dbReference type="ARBA" id="ARBA00004127"/>
    </source>
</evidence>
<evidence type="ECO:0000256" key="9">
    <source>
        <dbReference type="ARBA" id="ARBA00023136"/>
    </source>
</evidence>
<dbReference type="InterPro" id="IPR004695">
    <property type="entry name" value="SLAC1/Mae1/Ssu1/TehA"/>
</dbReference>
<comment type="subcellular location">
    <subcellularLocation>
        <location evidence="2">Cell membrane</location>
    </subcellularLocation>
    <subcellularLocation>
        <location evidence="1">Endomembrane system</location>
        <topology evidence="1">Multi-pass membrane protein</topology>
    </subcellularLocation>
</comment>
<accession>A0AA86W234</accession>